<protein>
    <recommendedName>
        <fullName evidence="3">Peptidase A2 domain-containing protein</fullName>
    </recommendedName>
</protein>
<keyword evidence="2" id="KW-1185">Reference proteome</keyword>
<dbReference type="EMBL" id="BLXT01003145">
    <property type="protein sequence ID" value="GFO00771.1"/>
    <property type="molecule type" value="Genomic_DNA"/>
</dbReference>
<dbReference type="Proteomes" id="UP000735302">
    <property type="component" value="Unassembled WGS sequence"/>
</dbReference>
<name>A0AAV3ZXX5_9GAST</name>
<comment type="caution">
    <text evidence="1">The sequence shown here is derived from an EMBL/GenBank/DDBJ whole genome shotgun (WGS) entry which is preliminary data.</text>
</comment>
<dbReference type="Pfam" id="PF13650">
    <property type="entry name" value="Asp_protease_2"/>
    <property type="match status" value="1"/>
</dbReference>
<dbReference type="Gene3D" id="2.40.70.10">
    <property type="entry name" value="Acid Proteases"/>
    <property type="match status" value="1"/>
</dbReference>
<proteinExistence type="predicted"/>
<accession>A0AAV3ZXX5</accession>
<sequence>MWLFREARRKLVPISLRLHIDREGRSNQQLHRQRKHYMDSAASATEVGADVDFNLFTVRVPGSQSINVPIQIQGRKVMFQLDTGAALTVITESDFAEADFHGV</sequence>
<gene>
    <name evidence="1" type="ORF">PoB_002727600</name>
</gene>
<organism evidence="1 2">
    <name type="scientific">Plakobranchus ocellatus</name>
    <dbReference type="NCBI Taxonomy" id="259542"/>
    <lineage>
        <taxon>Eukaryota</taxon>
        <taxon>Metazoa</taxon>
        <taxon>Spiralia</taxon>
        <taxon>Lophotrochozoa</taxon>
        <taxon>Mollusca</taxon>
        <taxon>Gastropoda</taxon>
        <taxon>Heterobranchia</taxon>
        <taxon>Euthyneura</taxon>
        <taxon>Panpulmonata</taxon>
        <taxon>Sacoglossa</taxon>
        <taxon>Placobranchoidea</taxon>
        <taxon>Plakobranchidae</taxon>
        <taxon>Plakobranchus</taxon>
    </lineage>
</organism>
<reference evidence="1 2" key="1">
    <citation type="journal article" date="2021" name="Elife">
        <title>Chloroplast acquisition without the gene transfer in kleptoplastic sea slugs, Plakobranchus ocellatus.</title>
        <authorList>
            <person name="Maeda T."/>
            <person name="Takahashi S."/>
            <person name="Yoshida T."/>
            <person name="Shimamura S."/>
            <person name="Takaki Y."/>
            <person name="Nagai Y."/>
            <person name="Toyoda A."/>
            <person name="Suzuki Y."/>
            <person name="Arimoto A."/>
            <person name="Ishii H."/>
            <person name="Satoh N."/>
            <person name="Nishiyama T."/>
            <person name="Hasebe M."/>
            <person name="Maruyama T."/>
            <person name="Minagawa J."/>
            <person name="Obokata J."/>
            <person name="Shigenobu S."/>
        </authorList>
    </citation>
    <scope>NUCLEOTIDE SEQUENCE [LARGE SCALE GENOMIC DNA]</scope>
</reference>
<evidence type="ECO:0000313" key="1">
    <source>
        <dbReference type="EMBL" id="GFO00771.1"/>
    </source>
</evidence>
<dbReference type="InterPro" id="IPR021109">
    <property type="entry name" value="Peptidase_aspartic_dom_sf"/>
</dbReference>
<dbReference type="SUPFAM" id="SSF50630">
    <property type="entry name" value="Acid proteases"/>
    <property type="match status" value="1"/>
</dbReference>
<evidence type="ECO:0008006" key="3">
    <source>
        <dbReference type="Google" id="ProtNLM"/>
    </source>
</evidence>
<evidence type="ECO:0000313" key="2">
    <source>
        <dbReference type="Proteomes" id="UP000735302"/>
    </source>
</evidence>
<dbReference type="AlphaFoldDB" id="A0AAV3ZXX5"/>